<evidence type="ECO:0000313" key="2">
    <source>
        <dbReference type="Proteomes" id="UP000218934"/>
    </source>
</evidence>
<sequence>MIAIIGTAGWAIPRGEAARFPAEGTGLERYARRLGGVEVNSSFYRPHRGSTWARWAASVPADFRFSVKIPKAITHEAKLVGADAAIAQFCSEVEGLGPKLAVLLVQLPPRLAFDEAVCRAFFPTLRAHSTAARIVCEPRNPSWFTEHADGVLSDLRVARVGADPALSEEAARPGGWRGFRYRRLHGSPAMYRSPYSSEALAGYAGQIAAELAEGVESWCIFDNTVTGAALGDALALEAAIRDADRARTRRRG</sequence>
<dbReference type="Gene3D" id="3.20.20.410">
    <property type="entry name" value="Protein of unknown function UPF0759"/>
    <property type="match status" value="1"/>
</dbReference>
<organism evidence="1 2">
    <name type="scientific">Rhizorhabdus dicambivorans</name>
    <dbReference type="NCBI Taxonomy" id="1850238"/>
    <lineage>
        <taxon>Bacteria</taxon>
        <taxon>Pseudomonadati</taxon>
        <taxon>Pseudomonadota</taxon>
        <taxon>Alphaproteobacteria</taxon>
        <taxon>Sphingomonadales</taxon>
        <taxon>Sphingomonadaceae</taxon>
        <taxon>Rhizorhabdus</taxon>
    </lineage>
</organism>
<gene>
    <name evidence="1" type="ORF">COO09_23495</name>
</gene>
<evidence type="ECO:0000313" key="1">
    <source>
        <dbReference type="EMBL" id="PCE39816.1"/>
    </source>
</evidence>
<keyword evidence="2" id="KW-1185">Reference proteome</keyword>
<dbReference type="PANTHER" id="PTHR30348">
    <property type="entry name" value="UNCHARACTERIZED PROTEIN YECE"/>
    <property type="match status" value="1"/>
</dbReference>
<accession>A0A2A4FQ67</accession>
<name>A0A2A4FQ67_9SPHN</name>
<proteinExistence type="predicted"/>
<dbReference type="AlphaFoldDB" id="A0A2A4FQ67"/>
<comment type="caution">
    <text evidence="1">The sequence shown here is derived from an EMBL/GenBank/DDBJ whole genome shotgun (WGS) entry which is preliminary data.</text>
</comment>
<dbReference type="PANTHER" id="PTHR30348:SF14">
    <property type="entry name" value="BLR8050 PROTEIN"/>
    <property type="match status" value="1"/>
</dbReference>
<reference evidence="1 2" key="1">
    <citation type="submission" date="2017-09" db="EMBL/GenBank/DDBJ databases">
        <title>The Catabolism of 3,6-Dichlorosalicylic acid is Initiated by the Cytochrome P450 Monooxygenase DsmABC in Rhizorhabdus dicambivorans Ndbn-20.</title>
        <authorList>
            <person name="Na L."/>
        </authorList>
    </citation>
    <scope>NUCLEOTIDE SEQUENCE [LARGE SCALE GENOMIC DNA]</scope>
    <source>
        <strain evidence="1 2">Ndbn-20m</strain>
    </source>
</reference>
<protein>
    <submittedName>
        <fullName evidence="1">DUF72 domain-containing protein</fullName>
    </submittedName>
</protein>
<dbReference type="InterPro" id="IPR036520">
    <property type="entry name" value="UPF0759_sf"/>
</dbReference>
<dbReference type="Proteomes" id="UP000218934">
    <property type="component" value="Unassembled WGS sequence"/>
</dbReference>
<dbReference type="OrthoDB" id="9780310at2"/>
<dbReference type="EMBL" id="NWUF01000044">
    <property type="protein sequence ID" value="PCE39816.1"/>
    <property type="molecule type" value="Genomic_DNA"/>
</dbReference>
<dbReference type="InterPro" id="IPR002763">
    <property type="entry name" value="DUF72"/>
</dbReference>
<dbReference type="KEGG" id="rdi:CMV14_08745"/>
<dbReference type="Pfam" id="PF01904">
    <property type="entry name" value="DUF72"/>
    <property type="match status" value="1"/>
</dbReference>
<dbReference type="SUPFAM" id="SSF117396">
    <property type="entry name" value="TM1631-like"/>
    <property type="match status" value="1"/>
</dbReference>
<dbReference type="RefSeq" id="WP_066969726.1">
    <property type="nucleotide sequence ID" value="NZ_CP023449.1"/>
</dbReference>